<keyword evidence="2" id="KW-0808">Transferase</keyword>
<comment type="caution">
    <text evidence="2">The sequence shown here is derived from an EMBL/GenBank/DDBJ whole genome shotgun (WGS) entry which is preliminary data.</text>
</comment>
<name>A0A840SSR7_9RHOB</name>
<proteinExistence type="predicted"/>
<dbReference type="CDD" id="cd01741">
    <property type="entry name" value="GATase1_1"/>
    <property type="match status" value="1"/>
</dbReference>
<feature type="domain" description="Glutamine amidotransferase" evidence="1">
    <location>
        <begin position="79"/>
        <end position="195"/>
    </location>
</feature>
<reference evidence="2 3" key="1">
    <citation type="submission" date="2020-08" db="EMBL/GenBank/DDBJ databases">
        <title>Genomic Encyclopedia of Type Strains, Phase IV (KMG-IV): sequencing the most valuable type-strain genomes for metagenomic binning, comparative biology and taxonomic classification.</title>
        <authorList>
            <person name="Goeker M."/>
        </authorList>
    </citation>
    <scope>NUCLEOTIDE SEQUENCE [LARGE SCALE GENOMIC DNA]</scope>
    <source>
        <strain evidence="2 3">DSM 101730</strain>
    </source>
</reference>
<dbReference type="PANTHER" id="PTHR42695:SF5">
    <property type="entry name" value="GLUTAMINE AMIDOTRANSFERASE YLR126C-RELATED"/>
    <property type="match status" value="1"/>
</dbReference>
<dbReference type="InterPro" id="IPR044992">
    <property type="entry name" value="ChyE-like"/>
</dbReference>
<dbReference type="RefSeq" id="WP_184152755.1">
    <property type="nucleotide sequence ID" value="NZ_JACHFM010000004.1"/>
</dbReference>
<accession>A0A840SSR7</accession>
<evidence type="ECO:0000313" key="3">
    <source>
        <dbReference type="Proteomes" id="UP000549457"/>
    </source>
</evidence>
<organism evidence="2 3">
    <name type="scientific">Amaricoccus macauensis</name>
    <dbReference type="NCBI Taxonomy" id="57001"/>
    <lineage>
        <taxon>Bacteria</taxon>
        <taxon>Pseudomonadati</taxon>
        <taxon>Pseudomonadota</taxon>
        <taxon>Alphaproteobacteria</taxon>
        <taxon>Rhodobacterales</taxon>
        <taxon>Paracoccaceae</taxon>
        <taxon>Amaricoccus</taxon>
    </lineage>
</organism>
<dbReference type="GO" id="GO:0016740">
    <property type="term" value="F:transferase activity"/>
    <property type="evidence" value="ECO:0007669"/>
    <property type="project" value="UniProtKB-KW"/>
</dbReference>
<evidence type="ECO:0000313" key="2">
    <source>
        <dbReference type="EMBL" id="MBB5223575.1"/>
    </source>
</evidence>
<dbReference type="SUPFAM" id="SSF52317">
    <property type="entry name" value="Class I glutamine amidotransferase-like"/>
    <property type="match status" value="1"/>
</dbReference>
<dbReference type="Gene3D" id="3.40.50.880">
    <property type="match status" value="1"/>
</dbReference>
<sequence length="245" mass="26174">MKLGILETGDVAPELKARHGDYPAMFRALLGAVEPKLEFATVSVVSGAMPAAPGQADAWLVTGSRHGVYDGLPWIEPLKGFLRDCIDARVPVVGICFGHQILAEALGGRAVKSDRGWGLGVQEYDVVPGAPAWLGALPEHFAMRALHQDQVVELPPNAHVLAHSAHCDFAAVAYGDPERPEAISLQPHPEFGPEFMDELLALRAGTTFATELADEARASLVRPVANEAWARAIVDYLHGVLPDAA</sequence>
<dbReference type="PANTHER" id="PTHR42695">
    <property type="entry name" value="GLUTAMINE AMIDOTRANSFERASE YLR126C-RELATED"/>
    <property type="match status" value="1"/>
</dbReference>
<dbReference type="GO" id="GO:0005829">
    <property type="term" value="C:cytosol"/>
    <property type="evidence" value="ECO:0007669"/>
    <property type="project" value="TreeGrafter"/>
</dbReference>
<dbReference type="EMBL" id="JACHFM010000004">
    <property type="protein sequence ID" value="MBB5223575.1"/>
    <property type="molecule type" value="Genomic_DNA"/>
</dbReference>
<dbReference type="InterPro" id="IPR029062">
    <property type="entry name" value="Class_I_gatase-like"/>
</dbReference>
<dbReference type="InterPro" id="IPR017926">
    <property type="entry name" value="GATASE"/>
</dbReference>
<keyword evidence="3" id="KW-1185">Reference proteome</keyword>
<dbReference type="Proteomes" id="UP000549457">
    <property type="component" value="Unassembled WGS sequence"/>
</dbReference>
<dbReference type="PROSITE" id="PS51273">
    <property type="entry name" value="GATASE_TYPE_1"/>
    <property type="match status" value="1"/>
</dbReference>
<dbReference type="AlphaFoldDB" id="A0A840SSR7"/>
<gene>
    <name evidence="2" type="ORF">HNP73_003529</name>
</gene>
<keyword evidence="2" id="KW-0315">Glutamine amidotransferase</keyword>
<dbReference type="Pfam" id="PF00117">
    <property type="entry name" value="GATase"/>
    <property type="match status" value="1"/>
</dbReference>
<evidence type="ECO:0000259" key="1">
    <source>
        <dbReference type="Pfam" id="PF00117"/>
    </source>
</evidence>
<protein>
    <submittedName>
        <fullName evidence="2">GMP synthase-like glutamine amidotransferase</fullName>
    </submittedName>
</protein>